<accession>A0A8J6TSP4</accession>
<protein>
    <submittedName>
        <fullName evidence="2">DUF2293 domain-containing protein</fullName>
    </submittedName>
</protein>
<gene>
    <name evidence="2" type="ORF">H8D96_11030</name>
</gene>
<sequence>MTKRDRKQKTELKVFISSRESRCDECGENLGHGAWILLQGEDKGVACLSCADLDHLVFLPSGDAALTRRSRKYSKLAAIVLKWSRARKRYERQGLLVENAAIELADQECVADADTRKLRRARAAIRRDELDGEYIASFSIRVRELYPNCPNGREKEIAEHACRKYSGRVGRCAAAKELDKEAVRLAVAAHVRHQETNYDELLLTGFERGQAREQVHAQVSHVLDEWQSPA</sequence>
<organism evidence="2 3">
    <name type="scientific">Candidatus Desulfatibia vada</name>
    <dbReference type="NCBI Taxonomy" id="2841696"/>
    <lineage>
        <taxon>Bacteria</taxon>
        <taxon>Pseudomonadati</taxon>
        <taxon>Thermodesulfobacteriota</taxon>
        <taxon>Desulfobacteria</taxon>
        <taxon>Desulfobacterales</taxon>
        <taxon>Desulfobacterales incertae sedis</taxon>
        <taxon>Candidatus Desulfatibia</taxon>
    </lineage>
</organism>
<dbReference type="EMBL" id="JACNIG010000225">
    <property type="protein sequence ID" value="MBC8432440.1"/>
    <property type="molecule type" value="Genomic_DNA"/>
</dbReference>
<name>A0A8J6TSP4_9BACT</name>
<comment type="caution">
    <text evidence="2">The sequence shown here is derived from an EMBL/GenBank/DDBJ whole genome shotgun (WGS) entry which is preliminary data.</text>
</comment>
<evidence type="ECO:0000259" key="1">
    <source>
        <dbReference type="Pfam" id="PF10056"/>
    </source>
</evidence>
<dbReference type="Pfam" id="PF10056">
    <property type="entry name" value="DUF2293"/>
    <property type="match status" value="1"/>
</dbReference>
<dbReference type="AlphaFoldDB" id="A0A8J6TSP4"/>
<dbReference type="InterPro" id="IPR018744">
    <property type="entry name" value="DUF2293"/>
</dbReference>
<evidence type="ECO:0000313" key="3">
    <source>
        <dbReference type="Proteomes" id="UP000605201"/>
    </source>
</evidence>
<dbReference type="PANTHER" id="PTHR38113">
    <property type="match status" value="1"/>
</dbReference>
<evidence type="ECO:0000313" key="2">
    <source>
        <dbReference type="EMBL" id="MBC8432440.1"/>
    </source>
</evidence>
<dbReference type="Proteomes" id="UP000605201">
    <property type="component" value="Unassembled WGS sequence"/>
</dbReference>
<proteinExistence type="predicted"/>
<feature type="domain" description="DUF2293" evidence="1">
    <location>
        <begin position="142"/>
        <end position="227"/>
    </location>
</feature>
<reference evidence="2 3" key="1">
    <citation type="submission" date="2020-08" db="EMBL/GenBank/DDBJ databases">
        <title>Bridging the membrane lipid divide: bacteria of the FCB group superphylum have the potential to synthesize archaeal ether lipids.</title>
        <authorList>
            <person name="Villanueva L."/>
            <person name="Von Meijenfeldt F.A.B."/>
            <person name="Westbye A.B."/>
            <person name="Yadav S."/>
            <person name="Hopmans E.C."/>
            <person name="Dutilh B.E."/>
            <person name="Sinninghe Damste J.S."/>
        </authorList>
    </citation>
    <scope>NUCLEOTIDE SEQUENCE [LARGE SCALE GENOMIC DNA]</scope>
    <source>
        <strain evidence="2">NIOZ-UU17</strain>
    </source>
</reference>
<dbReference type="PANTHER" id="PTHR38113:SF2">
    <property type="entry name" value="DUF2293 DOMAIN-CONTAINING PROTEIN"/>
    <property type="match status" value="1"/>
</dbReference>